<organism evidence="1 2">
    <name type="scientific">Brevibacterium luteolum</name>
    <dbReference type="NCBI Taxonomy" id="199591"/>
    <lineage>
        <taxon>Bacteria</taxon>
        <taxon>Bacillati</taxon>
        <taxon>Actinomycetota</taxon>
        <taxon>Actinomycetes</taxon>
        <taxon>Micrococcales</taxon>
        <taxon>Brevibacteriaceae</taxon>
        <taxon>Brevibacterium</taxon>
    </lineage>
</organism>
<dbReference type="AlphaFoldDB" id="A0A2N6PIG0"/>
<protein>
    <submittedName>
        <fullName evidence="1">Uncharacterized protein</fullName>
    </submittedName>
</protein>
<dbReference type="Proteomes" id="UP000235703">
    <property type="component" value="Unassembled WGS sequence"/>
</dbReference>
<dbReference type="RefSeq" id="WP_102161000.1">
    <property type="nucleotide sequence ID" value="NZ_PNFZ01000002.1"/>
</dbReference>
<dbReference type="EMBL" id="PNFZ01000002">
    <property type="protein sequence ID" value="PMB98480.1"/>
    <property type="molecule type" value="Genomic_DNA"/>
</dbReference>
<gene>
    <name evidence="1" type="ORF">CJ198_03830</name>
</gene>
<evidence type="ECO:0000313" key="2">
    <source>
        <dbReference type="Proteomes" id="UP000235703"/>
    </source>
</evidence>
<name>A0A2N6PIG0_9MICO</name>
<proteinExistence type="predicted"/>
<accession>A0A2N6PIG0</accession>
<sequence length="73" mass="8130">MTKRFRIYSRLVPALPVERPWPYGIAIPRLNIKFKRCWLVQGDNGTCAHGTHAAAIECASRRASAAAMEQATC</sequence>
<reference evidence="1 2" key="1">
    <citation type="submission" date="2017-09" db="EMBL/GenBank/DDBJ databases">
        <title>Bacterial strain isolated from the female urinary microbiota.</title>
        <authorList>
            <person name="Thomas-White K."/>
            <person name="Kumar N."/>
            <person name="Forster S."/>
            <person name="Putonti C."/>
            <person name="Lawley T."/>
            <person name="Wolfe A.J."/>
        </authorList>
    </citation>
    <scope>NUCLEOTIDE SEQUENCE [LARGE SCALE GENOMIC DNA]</scope>
    <source>
        <strain evidence="1 2">UMB0680</strain>
    </source>
</reference>
<comment type="caution">
    <text evidence="1">The sequence shown here is derived from an EMBL/GenBank/DDBJ whole genome shotgun (WGS) entry which is preliminary data.</text>
</comment>
<keyword evidence="2" id="KW-1185">Reference proteome</keyword>
<evidence type="ECO:0000313" key="1">
    <source>
        <dbReference type="EMBL" id="PMB98480.1"/>
    </source>
</evidence>